<gene>
    <name evidence="3" type="primary">NYs-1_349R</name>
    <name evidence="3" type="ORF">PBCVNYs1_349R</name>
</gene>
<dbReference type="SUPFAM" id="SSF48403">
    <property type="entry name" value="Ankyrin repeat"/>
    <property type="match status" value="1"/>
</dbReference>
<reference evidence="3" key="1">
    <citation type="submission" date="2012-10" db="EMBL/GenBank/DDBJ databases">
        <title>Towards defining the chloroviruses: a genomic journey through a genus of large DNA viruses.</title>
        <authorList>
            <person name="Jeanniard A."/>
            <person name="Dunigan D.D."/>
            <person name="Gurnon J.R."/>
            <person name="Agarkova I."/>
            <person name="Kang M."/>
            <person name="Vitek J."/>
            <person name="Duncan G."/>
            <person name="McClung O.W."/>
            <person name="Larsen M."/>
            <person name="Claverie J.-M."/>
            <person name="Van Etten J.L."/>
            <person name="Blanc G."/>
        </authorList>
    </citation>
    <scope>NUCLEOTIDE SEQUENCE</scope>
</reference>
<proteinExistence type="predicted"/>
<evidence type="ECO:0000256" key="1">
    <source>
        <dbReference type="ARBA" id="ARBA00022737"/>
    </source>
</evidence>
<dbReference type="InterPro" id="IPR002110">
    <property type="entry name" value="Ankyrin_rpt"/>
</dbReference>
<dbReference type="PROSITE" id="PS50297">
    <property type="entry name" value="ANK_REP_REGION"/>
    <property type="match status" value="3"/>
</dbReference>
<evidence type="ECO:0000313" key="3">
    <source>
        <dbReference type="EMBL" id="AGE58693.1"/>
    </source>
</evidence>
<keyword evidence="1" id="KW-0677">Repeat</keyword>
<dbReference type="PANTHER" id="PTHR24126">
    <property type="entry name" value="ANKYRIN REPEAT, PH AND SEC7 DOMAIN CONTAINING PROTEIN SECG-RELATED"/>
    <property type="match status" value="1"/>
</dbReference>
<name>M1HHC0_9PHYC</name>
<dbReference type="RefSeq" id="YP_009665338.1">
    <property type="nucleotide sequence ID" value="NC_043235.1"/>
</dbReference>
<dbReference type="Gene3D" id="1.25.40.20">
    <property type="entry name" value="Ankyrin repeat-containing domain"/>
    <property type="match status" value="3"/>
</dbReference>
<dbReference type="KEGG" id="vg:40525557"/>
<dbReference type="InterPro" id="IPR036770">
    <property type="entry name" value="Ankyrin_rpt-contain_sf"/>
</dbReference>
<dbReference type="Pfam" id="PF12796">
    <property type="entry name" value="Ank_2"/>
    <property type="match status" value="2"/>
</dbReference>
<accession>M1HHC0</accession>
<dbReference type="SMART" id="SM00248">
    <property type="entry name" value="ANK"/>
    <property type="match status" value="6"/>
</dbReference>
<dbReference type="GeneID" id="40525557"/>
<keyword evidence="2" id="KW-0040">ANK repeat</keyword>
<organism evidence="3">
    <name type="scientific">Paramecium bursaria Chlorella virus NYs1</name>
    <dbReference type="NCBI Taxonomy" id="83442"/>
    <lineage>
        <taxon>Viruses</taxon>
        <taxon>Varidnaviria</taxon>
        <taxon>Bamfordvirae</taxon>
        <taxon>Nucleocytoviricota</taxon>
        <taxon>Megaviricetes</taxon>
        <taxon>Algavirales</taxon>
        <taxon>Phycodnaviridae</taxon>
        <taxon>Chlorovirus</taxon>
        <taxon>Chlorovirus newyorkense</taxon>
    </lineage>
</organism>
<dbReference type="PANTHER" id="PTHR24126:SF14">
    <property type="entry name" value="ANK_REP_REGION DOMAIN-CONTAINING PROTEIN"/>
    <property type="match status" value="1"/>
</dbReference>
<dbReference type="Pfam" id="PF00023">
    <property type="entry name" value="Ank"/>
    <property type="match status" value="1"/>
</dbReference>
<dbReference type="EMBL" id="JX997183">
    <property type="protein sequence ID" value="AGE58693.1"/>
    <property type="molecule type" value="Genomic_DNA"/>
</dbReference>
<evidence type="ECO:0000256" key="2">
    <source>
        <dbReference type="ARBA" id="ARBA00023043"/>
    </source>
</evidence>
<sequence>MYVYKYVKSIHIYTKTMSFYTEEELKMNEKFGVIKNCCYEHNLGKIKHLLSDFDVNYVYYDGAYSLLHEALSYGKLDNSKVIELLIHHGADVAYKGKNKTSLMFAVNRGVSIESMKLLVKHGVDIHAEDDKGCNALCYAMRNEYTDIAILKYFRHIGIRIKHCHLERYVDPDAEPDNIHFIEELVKYDSFADVTTEFNYLLESVEDVYHAKLLIENGCDVNHKSLRDHTPLYFAAKSKNMDLVKYFIACGAEISQKTVGEIFSVEYAKFLMSHGYDVVNHFINHEYSCDDVDLLRYIVSLGISIKNGILLYNARRDNYDVVKFIINNNLVDIHEKNCDGQTILHDAVDLGNIKFIKILLENGVDINVKDDDGNLPDDLTSNKKIISLLNKNRKKQA</sequence>
<protein>
    <submittedName>
        <fullName evidence="3">Ankyrin repeat PH and SEC7 domain containing protein</fullName>
    </submittedName>
</protein>
<dbReference type="PROSITE" id="PS50088">
    <property type="entry name" value="ANK_REPEAT"/>
    <property type="match status" value="4"/>
</dbReference>